<dbReference type="PANTHER" id="PTHR43784">
    <property type="entry name" value="GDSL-LIKE LIPASE/ACYLHYDROLASE, PUTATIVE (AFU_ORTHOLOGUE AFUA_2G00820)-RELATED"/>
    <property type="match status" value="1"/>
</dbReference>
<feature type="region of interest" description="Disordered" evidence="1">
    <location>
        <begin position="244"/>
        <end position="266"/>
    </location>
</feature>
<evidence type="ECO:0000256" key="1">
    <source>
        <dbReference type="SAM" id="MobiDB-lite"/>
    </source>
</evidence>
<dbReference type="RefSeq" id="WP_154790415.1">
    <property type="nucleotide sequence ID" value="NZ_WMBB01000012.1"/>
</dbReference>
<dbReference type="Pfam" id="PF13472">
    <property type="entry name" value="Lipase_GDSL_2"/>
    <property type="match status" value="1"/>
</dbReference>
<dbReference type="GO" id="GO:0016787">
    <property type="term" value="F:hydrolase activity"/>
    <property type="evidence" value="ECO:0007669"/>
    <property type="project" value="UniProtKB-KW"/>
</dbReference>
<evidence type="ECO:0000313" key="3">
    <source>
        <dbReference type="EMBL" id="MTE15986.1"/>
    </source>
</evidence>
<accession>A0A6I3L6A4</accession>
<protein>
    <submittedName>
        <fullName evidence="3">SGNH/GDSL hydrolase family protein</fullName>
    </submittedName>
</protein>
<dbReference type="PANTHER" id="PTHR43784:SF2">
    <property type="entry name" value="GDSL-LIKE LIPASE_ACYLHYDROLASE, PUTATIVE (AFU_ORTHOLOGUE AFUA_2G00820)-RELATED"/>
    <property type="match status" value="1"/>
</dbReference>
<gene>
    <name evidence="3" type="ORF">GLP40_24840</name>
</gene>
<dbReference type="InterPro" id="IPR013830">
    <property type="entry name" value="SGNH_hydro"/>
</dbReference>
<sequence>MTDGTYTRYVALGDSQTEGVGDGDDLTGLRGWADRLAERLAVTNPELRYANLAVRGKLAHQIRDDQLDAALALRPDLATVLAGMNDLLRPNFDPDEIAEHVEAMFAALTAAGAVVATLTFPDVAETIPLARPIRGRIAVINDRLRAAAHRHGVLVAEIGHHRVVTDPRLWDPDRLHASPLGHQRIADAVAEALRLPGADDAWTRPLSPALPEHGPLRSLAAEFQWAATALGPWVMRRLRGISSGDRREPKRPVPLPVYGADSIAPR</sequence>
<dbReference type="EMBL" id="WMBB01000012">
    <property type="protein sequence ID" value="MTE15986.1"/>
    <property type="molecule type" value="Genomic_DNA"/>
</dbReference>
<feature type="domain" description="SGNH hydrolase-type esterase" evidence="2">
    <location>
        <begin position="11"/>
        <end position="184"/>
    </location>
</feature>
<dbReference type="SUPFAM" id="SSF52266">
    <property type="entry name" value="SGNH hydrolase"/>
    <property type="match status" value="1"/>
</dbReference>
<dbReference type="AlphaFoldDB" id="A0A6I3L6A4"/>
<dbReference type="CDD" id="cd01832">
    <property type="entry name" value="SGNH_hydrolase_like_1"/>
    <property type="match status" value="1"/>
</dbReference>
<name>A0A6I3L6A4_9NOCA</name>
<proteinExistence type="predicted"/>
<dbReference type="InterPro" id="IPR053140">
    <property type="entry name" value="GDSL_Rv0518-like"/>
</dbReference>
<dbReference type="Proteomes" id="UP000432464">
    <property type="component" value="Unassembled WGS sequence"/>
</dbReference>
<evidence type="ECO:0000259" key="2">
    <source>
        <dbReference type="Pfam" id="PF13472"/>
    </source>
</evidence>
<evidence type="ECO:0000313" key="4">
    <source>
        <dbReference type="Proteomes" id="UP000432464"/>
    </source>
</evidence>
<dbReference type="InterPro" id="IPR036514">
    <property type="entry name" value="SGNH_hydro_sf"/>
</dbReference>
<reference evidence="3 4" key="1">
    <citation type="submission" date="2019-11" db="EMBL/GenBank/DDBJ databases">
        <title>Nocardia sp. nov. CT2-14 isolated from soil.</title>
        <authorList>
            <person name="Kanchanasin P."/>
            <person name="Tanasupawat S."/>
            <person name="Yuki M."/>
            <person name="Kudo T."/>
        </authorList>
    </citation>
    <scope>NUCLEOTIDE SEQUENCE [LARGE SCALE GENOMIC DNA]</scope>
    <source>
        <strain evidence="3 4">CT2-14</strain>
    </source>
</reference>
<comment type="caution">
    <text evidence="3">The sequence shown here is derived from an EMBL/GenBank/DDBJ whole genome shotgun (WGS) entry which is preliminary data.</text>
</comment>
<organism evidence="3 4">
    <name type="scientific">Nocardia aurantiaca</name>
    <dbReference type="NCBI Taxonomy" id="2675850"/>
    <lineage>
        <taxon>Bacteria</taxon>
        <taxon>Bacillati</taxon>
        <taxon>Actinomycetota</taxon>
        <taxon>Actinomycetes</taxon>
        <taxon>Mycobacteriales</taxon>
        <taxon>Nocardiaceae</taxon>
        <taxon>Nocardia</taxon>
    </lineage>
</organism>
<keyword evidence="4" id="KW-1185">Reference proteome</keyword>
<keyword evidence="3" id="KW-0378">Hydrolase</keyword>
<dbReference type="Gene3D" id="3.40.50.1110">
    <property type="entry name" value="SGNH hydrolase"/>
    <property type="match status" value="1"/>
</dbReference>